<dbReference type="AlphaFoldDB" id="A0A4U7B0D2"/>
<feature type="signal peptide" evidence="2">
    <location>
        <begin position="1"/>
        <end position="18"/>
    </location>
</feature>
<feature type="compositionally biased region" description="Polar residues" evidence="1">
    <location>
        <begin position="123"/>
        <end position="132"/>
    </location>
</feature>
<dbReference type="Proteomes" id="UP000308133">
    <property type="component" value="Unassembled WGS sequence"/>
</dbReference>
<organism evidence="3 4">
    <name type="scientific">Elsinoe australis</name>
    <dbReference type="NCBI Taxonomy" id="40998"/>
    <lineage>
        <taxon>Eukaryota</taxon>
        <taxon>Fungi</taxon>
        <taxon>Dikarya</taxon>
        <taxon>Ascomycota</taxon>
        <taxon>Pezizomycotina</taxon>
        <taxon>Dothideomycetes</taxon>
        <taxon>Dothideomycetidae</taxon>
        <taxon>Myriangiales</taxon>
        <taxon>Elsinoaceae</taxon>
        <taxon>Elsinoe</taxon>
    </lineage>
</organism>
<evidence type="ECO:0000256" key="2">
    <source>
        <dbReference type="SAM" id="SignalP"/>
    </source>
</evidence>
<gene>
    <name evidence="3" type="ORF">C1H76_4717</name>
</gene>
<accession>A0A4U7B0D2</accession>
<evidence type="ECO:0000313" key="3">
    <source>
        <dbReference type="EMBL" id="TKX23065.1"/>
    </source>
</evidence>
<sequence>MRVPSTLILFLTVPSAWAAGFGKYPTTNQTTTGALNYTNFNQLSDSVYLGSIIFGFDQPAFTRMTTAPGQNTSVAWSSFKEAAIDTAVEAITGVAPERGDYAVVAYQTPRKNQRQWYGEDRGQGSSNPSSPESKPYLNQCAGWREPFLPRKRTLLLSGFNPNVTLKVTCKNGCGMWGTNVFGENESDRTTSLPKVRGLMGMLLDSMKGYAATATQFTTWDSDAVVARCRFTMFEDSTLLDSCPDVIDGVGC</sequence>
<comment type="caution">
    <text evidence="3">The sequence shown here is derived from an EMBL/GenBank/DDBJ whole genome shotgun (WGS) entry which is preliminary data.</text>
</comment>
<feature type="region of interest" description="Disordered" evidence="1">
    <location>
        <begin position="113"/>
        <end position="135"/>
    </location>
</feature>
<feature type="chain" id="PRO_5020249258" evidence="2">
    <location>
        <begin position="19"/>
        <end position="251"/>
    </location>
</feature>
<name>A0A4U7B0D2_9PEZI</name>
<evidence type="ECO:0000313" key="4">
    <source>
        <dbReference type="Proteomes" id="UP000308133"/>
    </source>
</evidence>
<keyword evidence="2" id="KW-0732">Signal</keyword>
<reference evidence="3 4" key="1">
    <citation type="submission" date="2018-02" db="EMBL/GenBank/DDBJ databases">
        <title>Draft genome sequences of Elsinoe sp., causing black scab on jojoba.</title>
        <authorList>
            <person name="Stodart B."/>
            <person name="Jeffress S."/>
            <person name="Ash G."/>
            <person name="Arun Chinnappa K."/>
        </authorList>
    </citation>
    <scope>NUCLEOTIDE SEQUENCE [LARGE SCALE GENOMIC DNA]</scope>
    <source>
        <strain evidence="3 4">Hillstone_2</strain>
    </source>
</reference>
<dbReference type="EMBL" id="PTQR01000058">
    <property type="protein sequence ID" value="TKX23065.1"/>
    <property type="molecule type" value="Genomic_DNA"/>
</dbReference>
<proteinExistence type="predicted"/>
<protein>
    <submittedName>
        <fullName evidence="3">Uncharacterized protein</fullName>
    </submittedName>
</protein>
<evidence type="ECO:0000256" key="1">
    <source>
        <dbReference type="SAM" id="MobiDB-lite"/>
    </source>
</evidence>